<organism evidence="2 3">
    <name type="scientific">Morus notabilis</name>
    <dbReference type="NCBI Taxonomy" id="981085"/>
    <lineage>
        <taxon>Eukaryota</taxon>
        <taxon>Viridiplantae</taxon>
        <taxon>Streptophyta</taxon>
        <taxon>Embryophyta</taxon>
        <taxon>Tracheophyta</taxon>
        <taxon>Spermatophyta</taxon>
        <taxon>Magnoliopsida</taxon>
        <taxon>eudicotyledons</taxon>
        <taxon>Gunneridae</taxon>
        <taxon>Pentapetalae</taxon>
        <taxon>rosids</taxon>
        <taxon>fabids</taxon>
        <taxon>Rosales</taxon>
        <taxon>Moraceae</taxon>
        <taxon>Moreae</taxon>
        <taxon>Morus</taxon>
    </lineage>
</organism>
<feature type="region of interest" description="Disordered" evidence="1">
    <location>
        <begin position="93"/>
        <end position="118"/>
    </location>
</feature>
<sequence>MGVEGDVKPAFLVAPDPQCRSQICSKCHMPRAPIKPPSMRPECAVLWMLGTSLDLKASPKPKKTGDRVWELLPHRERCDWSGFALIGWREGKSGAVSKRHGRRRQARGDGREGDLKKI</sequence>
<feature type="compositionally biased region" description="Basic and acidic residues" evidence="1">
    <location>
        <begin position="106"/>
        <end position="118"/>
    </location>
</feature>
<protein>
    <submittedName>
        <fullName evidence="2">Uncharacterized protein</fullName>
    </submittedName>
</protein>
<evidence type="ECO:0000313" key="2">
    <source>
        <dbReference type="EMBL" id="EXB53132.1"/>
    </source>
</evidence>
<reference evidence="3" key="1">
    <citation type="submission" date="2013-01" db="EMBL/GenBank/DDBJ databases">
        <title>Draft Genome Sequence of a Mulberry Tree, Morus notabilis C.K. Schneid.</title>
        <authorList>
            <person name="He N."/>
            <person name="Zhao S."/>
        </authorList>
    </citation>
    <scope>NUCLEOTIDE SEQUENCE</scope>
</reference>
<dbReference type="Proteomes" id="UP000030645">
    <property type="component" value="Unassembled WGS sequence"/>
</dbReference>
<dbReference type="EMBL" id="KE344078">
    <property type="protein sequence ID" value="EXB53132.1"/>
    <property type="molecule type" value="Genomic_DNA"/>
</dbReference>
<evidence type="ECO:0000313" key="3">
    <source>
        <dbReference type="Proteomes" id="UP000030645"/>
    </source>
</evidence>
<keyword evidence="3" id="KW-1185">Reference proteome</keyword>
<proteinExistence type="predicted"/>
<accession>W9R2T5</accession>
<name>W9R2T5_9ROSA</name>
<dbReference type="AlphaFoldDB" id="W9R2T5"/>
<evidence type="ECO:0000256" key="1">
    <source>
        <dbReference type="SAM" id="MobiDB-lite"/>
    </source>
</evidence>
<gene>
    <name evidence="2" type="ORF">L484_006952</name>
</gene>